<name>A0ABD2N9A2_9CUCU</name>
<accession>A0ABD2N9A2</accession>
<gene>
    <name evidence="1" type="ORF">HHI36_019968</name>
</gene>
<dbReference type="EMBL" id="JABFTP020000083">
    <property type="protein sequence ID" value="KAL3275199.1"/>
    <property type="molecule type" value="Genomic_DNA"/>
</dbReference>
<evidence type="ECO:0000313" key="1">
    <source>
        <dbReference type="EMBL" id="KAL3275199.1"/>
    </source>
</evidence>
<protein>
    <submittedName>
        <fullName evidence="1">Uncharacterized protein</fullName>
    </submittedName>
</protein>
<proteinExistence type="predicted"/>
<dbReference type="Proteomes" id="UP001516400">
    <property type="component" value="Unassembled WGS sequence"/>
</dbReference>
<reference evidence="1 2" key="1">
    <citation type="journal article" date="2021" name="BMC Biol.">
        <title>Horizontally acquired antibacterial genes associated with adaptive radiation of ladybird beetles.</title>
        <authorList>
            <person name="Li H.S."/>
            <person name="Tang X.F."/>
            <person name="Huang Y.H."/>
            <person name="Xu Z.Y."/>
            <person name="Chen M.L."/>
            <person name="Du X.Y."/>
            <person name="Qiu B.Y."/>
            <person name="Chen P.T."/>
            <person name="Zhang W."/>
            <person name="Slipinski A."/>
            <person name="Escalona H.E."/>
            <person name="Waterhouse R.M."/>
            <person name="Zwick A."/>
            <person name="Pang H."/>
        </authorList>
    </citation>
    <scope>NUCLEOTIDE SEQUENCE [LARGE SCALE GENOMIC DNA]</scope>
    <source>
        <strain evidence="1">SYSU2018</strain>
    </source>
</reference>
<organism evidence="1 2">
    <name type="scientific">Cryptolaemus montrouzieri</name>
    <dbReference type="NCBI Taxonomy" id="559131"/>
    <lineage>
        <taxon>Eukaryota</taxon>
        <taxon>Metazoa</taxon>
        <taxon>Ecdysozoa</taxon>
        <taxon>Arthropoda</taxon>
        <taxon>Hexapoda</taxon>
        <taxon>Insecta</taxon>
        <taxon>Pterygota</taxon>
        <taxon>Neoptera</taxon>
        <taxon>Endopterygota</taxon>
        <taxon>Coleoptera</taxon>
        <taxon>Polyphaga</taxon>
        <taxon>Cucujiformia</taxon>
        <taxon>Coccinelloidea</taxon>
        <taxon>Coccinellidae</taxon>
        <taxon>Scymninae</taxon>
        <taxon>Scymnini</taxon>
        <taxon>Cryptolaemus</taxon>
    </lineage>
</organism>
<comment type="caution">
    <text evidence="1">The sequence shown here is derived from an EMBL/GenBank/DDBJ whole genome shotgun (WGS) entry which is preliminary data.</text>
</comment>
<sequence length="109" mass="13126">MSQYVLFSSILFTNNFPLFAKNTCVLQRFRYFMITIFLSQVILHYHHDSTLHREKIQKDAMNGYMINICKYLLVSVIQDQNKYLSRRLIDFQYFGRHTSSLNDLVYLEN</sequence>
<evidence type="ECO:0000313" key="2">
    <source>
        <dbReference type="Proteomes" id="UP001516400"/>
    </source>
</evidence>
<keyword evidence="2" id="KW-1185">Reference proteome</keyword>
<dbReference type="AlphaFoldDB" id="A0ABD2N9A2"/>